<evidence type="ECO:0000313" key="4">
    <source>
        <dbReference type="Proteomes" id="UP000307517"/>
    </source>
</evidence>
<keyword evidence="1" id="KW-1133">Transmembrane helix</keyword>
<accession>A0A508YHR5</accession>
<dbReference type="Pfam" id="PF13061">
    <property type="entry name" value="DUF3923"/>
    <property type="match status" value="1"/>
</dbReference>
<gene>
    <name evidence="3" type="ORF">E6L36_00905</name>
    <name evidence="2" type="ORF">H0N82_00485</name>
</gene>
<dbReference type="EMBL" id="SSHM01000001">
    <property type="protein sequence ID" value="THC79099.1"/>
    <property type="molecule type" value="Genomic_DNA"/>
</dbReference>
<dbReference type="AlphaFoldDB" id="A0A508YHR5"/>
<reference evidence="2 5" key="2">
    <citation type="submission" date="2020-07" db="EMBL/GenBank/DDBJ databases">
        <title>Organ Donor 1.</title>
        <authorList>
            <person name="Marsh A.J."/>
            <person name="Azcarate-Peril M.A."/>
        </authorList>
    </citation>
    <scope>NUCLEOTIDE SEQUENCE [LARGE SCALE GENOMIC DNA]</scope>
    <source>
        <strain evidence="2 5">AMC0712</strain>
    </source>
</reference>
<keyword evidence="1" id="KW-0812">Transmembrane</keyword>
<proteinExistence type="predicted"/>
<dbReference type="RefSeq" id="WP_005690732.1">
    <property type="nucleotide sequence ID" value="NZ_CABFNI010000001.1"/>
</dbReference>
<organism evidence="2 5">
    <name type="scientific">Lacticaseibacillus rhamnosus</name>
    <name type="common">Lactobacillus rhamnosus</name>
    <dbReference type="NCBI Taxonomy" id="47715"/>
    <lineage>
        <taxon>Bacteria</taxon>
        <taxon>Bacillati</taxon>
        <taxon>Bacillota</taxon>
        <taxon>Bacilli</taxon>
        <taxon>Lactobacillales</taxon>
        <taxon>Lactobacillaceae</taxon>
        <taxon>Lacticaseibacillus</taxon>
    </lineage>
</organism>
<protein>
    <submittedName>
        <fullName evidence="2">DUF3923 family protein</fullName>
    </submittedName>
</protein>
<comment type="caution">
    <text evidence="2">The sequence shown here is derived from an EMBL/GenBank/DDBJ whole genome shotgun (WGS) entry which is preliminary data.</text>
</comment>
<dbReference type="InterPro" id="IPR025037">
    <property type="entry name" value="DUF3923"/>
</dbReference>
<dbReference type="Proteomes" id="UP000552935">
    <property type="component" value="Unassembled WGS sequence"/>
</dbReference>
<reference evidence="3 4" key="1">
    <citation type="submission" date="2019-04" db="EMBL/GenBank/DDBJ databases">
        <title>Genome Announcement to Ensure Probiotic Safety of Lactobacillus rhamnosus UBLR-58.</title>
        <authorList>
            <person name="Sulthana A."/>
            <person name="Lakshmi S.G."/>
            <person name="Madempudi R.S."/>
        </authorList>
    </citation>
    <scope>NUCLEOTIDE SEQUENCE [LARGE SCALE GENOMIC DNA]</scope>
    <source>
        <strain evidence="3 4">UBLR-58</strain>
    </source>
</reference>
<name>A0A508YHR5_LACRH</name>
<feature type="transmembrane region" description="Helical" evidence="1">
    <location>
        <begin position="38"/>
        <end position="65"/>
    </location>
</feature>
<evidence type="ECO:0000256" key="1">
    <source>
        <dbReference type="SAM" id="Phobius"/>
    </source>
</evidence>
<dbReference type="EMBL" id="JACCKI010000001">
    <property type="protein sequence ID" value="NZA03626.1"/>
    <property type="molecule type" value="Genomic_DNA"/>
</dbReference>
<evidence type="ECO:0000313" key="3">
    <source>
        <dbReference type="EMBL" id="THC79099.1"/>
    </source>
</evidence>
<keyword evidence="1" id="KW-0472">Membrane</keyword>
<evidence type="ECO:0000313" key="5">
    <source>
        <dbReference type="Proteomes" id="UP000552935"/>
    </source>
</evidence>
<feature type="transmembrane region" description="Helical" evidence="1">
    <location>
        <begin position="7"/>
        <end position="26"/>
    </location>
</feature>
<dbReference type="Proteomes" id="UP000307517">
    <property type="component" value="Unassembled WGS sequence"/>
</dbReference>
<sequence length="70" mass="7500">MKHKGLWITNIVLAIAISGIGITILMRRVDGAGHVETAASRLAALAVLVVFILIIAIVEGIYLLISRRHG</sequence>
<evidence type="ECO:0000313" key="2">
    <source>
        <dbReference type="EMBL" id="NZA03626.1"/>
    </source>
</evidence>